<dbReference type="PANTHER" id="PTHR10704">
    <property type="entry name" value="CARBOHYDRATE SULFOTRANSFERASE"/>
    <property type="match status" value="1"/>
</dbReference>
<organism evidence="4 5">
    <name type="scientific">Branchiostoma lanceolatum</name>
    <name type="common">Common lancelet</name>
    <name type="synonym">Amphioxus lanceolatum</name>
    <dbReference type="NCBI Taxonomy" id="7740"/>
    <lineage>
        <taxon>Eukaryota</taxon>
        <taxon>Metazoa</taxon>
        <taxon>Chordata</taxon>
        <taxon>Cephalochordata</taxon>
        <taxon>Leptocardii</taxon>
        <taxon>Amphioxiformes</taxon>
        <taxon>Branchiostomatidae</taxon>
        <taxon>Branchiostoma</taxon>
    </lineage>
</organism>
<protein>
    <recommendedName>
        <fullName evidence="1">Sulfotransferase</fullName>
        <ecNumber evidence="1">2.8.2.-</ecNumber>
    </recommendedName>
</protein>
<feature type="domain" description="Sulfotransferase" evidence="3">
    <location>
        <begin position="75"/>
        <end position="331"/>
    </location>
</feature>
<keyword evidence="2" id="KW-0812">Transmembrane</keyword>
<sequence>MFLLRRFRPRKICVFFTVVGLLLATGIVIQLDRETNEHTLIDLSGDDTERNEQFTPTVSATTDTATEAYSPKKVVVLMSLSKCGGSSVGELFNQNPDVFYFFEPLWGLEYAIKKSNQENGTKDRIDDYQRLSFRLVNSGSHCNVSDDSRIFLTVYMKNTIFSGAYRSESMRKVCELAKKQLPQSESRCPINDMKVPDVIEQLCTEKSYYVVKVIRIQNIMMLRQFAFEEDVDYKIVQVIRDPRSVVTSRLKAKYASNSSIEQYTEAHVREAGHQYLCRWMFDNAKTHYTITPWLENRFATLRFEDFVANRVTTAERLYQFVGFPQHKKMLNWLNAHTQSGLQSSDPWKTLLDWDAIRLIQSDPACQKVMKLFGYVPAADKSDLSSDGWSSLMHVPANVVAIS</sequence>
<keyword evidence="1" id="KW-0808">Transferase</keyword>
<dbReference type="OrthoDB" id="6138663at2759"/>
<gene>
    <name evidence="4" type="primary">CHST3</name>
    <name evidence="4" type="ORF">BLAG_LOCUS645</name>
</gene>
<dbReference type="PANTHER" id="PTHR10704:SF44">
    <property type="entry name" value="LD35051P-RELATED"/>
    <property type="match status" value="1"/>
</dbReference>
<evidence type="ECO:0000313" key="5">
    <source>
        <dbReference type="Proteomes" id="UP000838412"/>
    </source>
</evidence>
<reference evidence="4" key="1">
    <citation type="submission" date="2022-01" db="EMBL/GenBank/DDBJ databases">
        <authorList>
            <person name="Braso-Vives M."/>
        </authorList>
    </citation>
    <scope>NUCLEOTIDE SEQUENCE</scope>
</reference>
<keyword evidence="2" id="KW-0472">Membrane</keyword>
<evidence type="ECO:0000256" key="2">
    <source>
        <dbReference type="SAM" id="Phobius"/>
    </source>
</evidence>
<dbReference type="SUPFAM" id="SSF52540">
    <property type="entry name" value="P-loop containing nucleoside triphosphate hydrolases"/>
    <property type="match status" value="1"/>
</dbReference>
<name>A0A8J9YMH0_BRALA</name>
<dbReference type="InterPro" id="IPR000863">
    <property type="entry name" value="Sulfotransferase_dom"/>
</dbReference>
<keyword evidence="5" id="KW-1185">Reference proteome</keyword>
<evidence type="ECO:0000256" key="1">
    <source>
        <dbReference type="RuleBase" id="RU361155"/>
    </source>
</evidence>
<accession>A0A8J9YMH0</accession>
<dbReference type="Gene3D" id="3.40.50.300">
    <property type="entry name" value="P-loop containing nucleotide triphosphate hydrolases"/>
    <property type="match status" value="1"/>
</dbReference>
<dbReference type="GO" id="GO:0001517">
    <property type="term" value="F:N-acetylglucosamine 6-O-sulfotransferase activity"/>
    <property type="evidence" value="ECO:0007669"/>
    <property type="project" value="TreeGrafter"/>
</dbReference>
<comment type="similarity">
    <text evidence="1">Belongs to the sulfotransferase 1 family.</text>
</comment>
<dbReference type="Pfam" id="PF00685">
    <property type="entry name" value="Sulfotransfer_1"/>
    <property type="match status" value="1"/>
</dbReference>
<dbReference type="InterPro" id="IPR051135">
    <property type="entry name" value="Gal/GlcNAc/GalNAc_ST"/>
</dbReference>
<dbReference type="EC" id="2.8.2.-" evidence="1"/>
<dbReference type="GO" id="GO:0006044">
    <property type="term" value="P:N-acetylglucosamine metabolic process"/>
    <property type="evidence" value="ECO:0007669"/>
    <property type="project" value="TreeGrafter"/>
</dbReference>
<dbReference type="AlphaFoldDB" id="A0A8J9YMH0"/>
<evidence type="ECO:0000259" key="3">
    <source>
        <dbReference type="Pfam" id="PF00685"/>
    </source>
</evidence>
<evidence type="ECO:0000313" key="4">
    <source>
        <dbReference type="EMBL" id="CAH1228385.1"/>
    </source>
</evidence>
<dbReference type="Proteomes" id="UP000838412">
    <property type="component" value="Chromosome 1"/>
</dbReference>
<dbReference type="EMBL" id="OV696686">
    <property type="protein sequence ID" value="CAH1228385.1"/>
    <property type="molecule type" value="Genomic_DNA"/>
</dbReference>
<dbReference type="InterPro" id="IPR027417">
    <property type="entry name" value="P-loop_NTPase"/>
</dbReference>
<keyword evidence="2" id="KW-1133">Transmembrane helix</keyword>
<dbReference type="GO" id="GO:0006790">
    <property type="term" value="P:sulfur compound metabolic process"/>
    <property type="evidence" value="ECO:0007669"/>
    <property type="project" value="TreeGrafter"/>
</dbReference>
<feature type="transmembrane region" description="Helical" evidence="2">
    <location>
        <begin position="12"/>
        <end position="31"/>
    </location>
</feature>
<proteinExistence type="inferred from homology"/>